<dbReference type="Proteomes" id="UP000230843">
    <property type="component" value="Unassembled WGS sequence"/>
</dbReference>
<evidence type="ECO:0000256" key="3">
    <source>
        <dbReference type="ARBA" id="ARBA00012584"/>
    </source>
</evidence>
<dbReference type="AlphaFoldDB" id="A0A2M7Z6N7"/>
<keyword evidence="7" id="KW-0548">Nucleotidyltransferase</keyword>
<dbReference type="GO" id="GO:0005524">
    <property type="term" value="F:ATP binding"/>
    <property type="evidence" value="ECO:0007669"/>
    <property type="project" value="UniProtKB-KW"/>
</dbReference>
<reference evidence="14" key="1">
    <citation type="submission" date="2017-09" db="EMBL/GenBank/DDBJ databases">
        <title>Depth-based differentiation of microbial function through sediment-hosted aquifers and enrichment of novel symbionts in the deep terrestrial subsurface.</title>
        <authorList>
            <person name="Probst A.J."/>
            <person name="Ladd B."/>
            <person name="Jarett J.K."/>
            <person name="Geller-Mcgrath D.E."/>
            <person name="Sieber C.M.K."/>
            <person name="Emerson J.B."/>
            <person name="Anantharaman K."/>
            <person name="Thomas B.C."/>
            <person name="Malmstrom R."/>
            <person name="Stieglmeier M."/>
            <person name="Klingl A."/>
            <person name="Woyke T."/>
            <person name="Ryan C.M."/>
            <person name="Banfield J.F."/>
        </authorList>
    </citation>
    <scope>NUCLEOTIDE SEQUENCE [LARGE SCALE GENOMIC DNA]</scope>
</reference>
<dbReference type="GO" id="GO:0003725">
    <property type="term" value="F:double-stranded RNA binding"/>
    <property type="evidence" value="ECO:0007669"/>
    <property type="project" value="InterPro"/>
</dbReference>
<feature type="domain" description="YrdC-like" evidence="12">
    <location>
        <begin position="30"/>
        <end position="220"/>
    </location>
</feature>
<keyword evidence="4" id="KW-0963">Cytoplasm</keyword>
<gene>
    <name evidence="13" type="ORF">CO137_02240</name>
</gene>
<evidence type="ECO:0000313" key="14">
    <source>
        <dbReference type="Proteomes" id="UP000230843"/>
    </source>
</evidence>
<evidence type="ECO:0000256" key="4">
    <source>
        <dbReference type="ARBA" id="ARBA00022490"/>
    </source>
</evidence>
<evidence type="ECO:0000256" key="7">
    <source>
        <dbReference type="ARBA" id="ARBA00022695"/>
    </source>
</evidence>
<keyword evidence="5" id="KW-0808">Transferase</keyword>
<evidence type="ECO:0000256" key="8">
    <source>
        <dbReference type="ARBA" id="ARBA00022741"/>
    </source>
</evidence>
<comment type="catalytic activity">
    <reaction evidence="11">
        <text>L-threonine + hydrogencarbonate + ATP = L-threonylcarbamoyladenylate + diphosphate + H2O</text>
        <dbReference type="Rhea" id="RHEA:36407"/>
        <dbReference type="ChEBI" id="CHEBI:15377"/>
        <dbReference type="ChEBI" id="CHEBI:17544"/>
        <dbReference type="ChEBI" id="CHEBI:30616"/>
        <dbReference type="ChEBI" id="CHEBI:33019"/>
        <dbReference type="ChEBI" id="CHEBI:57926"/>
        <dbReference type="ChEBI" id="CHEBI:73682"/>
        <dbReference type="EC" id="2.7.7.87"/>
    </reaction>
</comment>
<evidence type="ECO:0000256" key="2">
    <source>
        <dbReference type="ARBA" id="ARBA00007663"/>
    </source>
</evidence>
<evidence type="ECO:0000256" key="5">
    <source>
        <dbReference type="ARBA" id="ARBA00022679"/>
    </source>
</evidence>
<evidence type="ECO:0000256" key="10">
    <source>
        <dbReference type="ARBA" id="ARBA00029774"/>
    </source>
</evidence>
<dbReference type="SUPFAM" id="SSF55821">
    <property type="entry name" value="YrdC/RibB"/>
    <property type="match status" value="1"/>
</dbReference>
<comment type="caution">
    <text evidence="13">The sequence shown here is derived from an EMBL/GenBank/DDBJ whole genome shotgun (WGS) entry which is preliminary data.</text>
</comment>
<dbReference type="NCBIfam" id="TIGR00057">
    <property type="entry name" value="L-threonylcarbamoyladenylate synthase"/>
    <property type="match status" value="1"/>
</dbReference>
<dbReference type="GO" id="GO:0061710">
    <property type="term" value="F:L-threonylcarbamoyladenylate synthase"/>
    <property type="evidence" value="ECO:0007669"/>
    <property type="project" value="UniProtKB-EC"/>
</dbReference>
<dbReference type="EC" id="2.7.7.87" evidence="3"/>
<dbReference type="GO" id="GO:0000049">
    <property type="term" value="F:tRNA binding"/>
    <property type="evidence" value="ECO:0007669"/>
    <property type="project" value="TreeGrafter"/>
</dbReference>
<proteinExistence type="inferred from homology"/>
<dbReference type="InterPro" id="IPR050156">
    <property type="entry name" value="TC-AMP_synthase_SUA5"/>
</dbReference>
<comment type="similarity">
    <text evidence="2">Belongs to the SUA5 family.</text>
</comment>
<evidence type="ECO:0000256" key="1">
    <source>
        <dbReference type="ARBA" id="ARBA00004496"/>
    </source>
</evidence>
<dbReference type="GO" id="GO:0006450">
    <property type="term" value="P:regulation of translational fidelity"/>
    <property type="evidence" value="ECO:0007669"/>
    <property type="project" value="TreeGrafter"/>
</dbReference>
<dbReference type="GO" id="GO:0008033">
    <property type="term" value="P:tRNA processing"/>
    <property type="evidence" value="ECO:0007669"/>
    <property type="project" value="UniProtKB-KW"/>
</dbReference>
<dbReference type="Pfam" id="PF01300">
    <property type="entry name" value="Sua5_yciO_yrdC"/>
    <property type="match status" value="1"/>
</dbReference>
<dbReference type="Gene3D" id="3.90.870.10">
    <property type="entry name" value="DHBP synthase"/>
    <property type="match status" value="1"/>
</dbReference>
<name>A0A2M7Z6N7_9BACT</name>
<organism evidence="13 14">
    <name type="scientific">Candidatus Magasanikbacteria bacterium CG_4_9_14_3_um_filter_32_9</name>
    <dbReference type="NCBI Taxonomy" id="1974644"/>
    <lineage>
        <taxon>Bacteria</taxon>
        <taxon>Candidatus Magasanikiibacteriota</taxon>
    </lineage>
</organism>
<dbReference type="EMBL" id="PFVJ01000047">
    <property type="protein sequence ID" value="PJA89813.1"/>
    <property type="molecule type" value="Genomic_DNA"/>
</dbReference>
<dbReference type="InterPro" id="IPR017945">
    <property type="entry name" value="DHBP_synth_RibB-like_a/b_dom"/>
</dbReference>
<dbReference type="GO" id="GO:0005737">
    <property type="term" value="C:cytoplasm"/>
    <property type="evidence" value="ECO:0007669"/>
    <property type="project" value="UniProtKB-SubCell"/>
</dbReference>
<dbReference type="PANTHER" id="PTHR17490">
    <property type="entry name" value="SUA5"/>
    <property type="match status" value="1"/>
</dbReference>
<evidence type="ECO:0000313" key="13">
    <source>
        <dbReference type="EMBL" id="PJA89813.1"/>
    </source>
</evidence>
<keyword evidence="9" id="KW-0067">ATP-binding</keyword>
<dbReference type="PANTHER" id="PTHR17490:SF16">
    <property type="entry name" value="THREONYLCARBAMOYL-AMP SYNTHASE"/>
    <property type="match status" value="1"/>
</dbReference>
<dbReference type="InterPro" id="IPR006070">
    <property type="entry name" value="Sua5-like_dom"/>
</dbReference>
<evidence type="ECO:0000259" key="12">
    <source>
        <dbReference type="PROSITE" id="PS51163"/>
    </source>
</evidence>
<dbReference type="PROSITE" id="PS51163">
    <property type="entry name" value="YRDC"/>
    <property type="match status" value="1"/>
</dbReference>
<protein>
    <recommendedName>
        <fullName evidence="10">L-threonylcarbamoyladenylate synthase</fullName>
        <ecNumber evidence="3">2.7.7.87</ecNumber>
    </recommendedName>
    <alternativeName>
        <fullName evidence="10">L-threonylcarbamoyladenylate synthase</fullName>
    </alternativeName>
</protein>
<sequence>MFCGTELKFFKLCFVYLGIINNMEVIKEKDISIEKIVKSLKNGKVIVYPTETSYGLGADATNEEAVNKIFKIKKRQVGKSVLIVMSNIEMAMQYVEWSEKLNELTQKYWPGPLTVVMPLKSGHNLASGVVAIDNTLAFRISSHPLITELTKKLNKPIVSTSANISAQGDSYNAQEIINVFEKEVSQPDIVIDAGELPEKSPSTIIRLINGKLEVLRQGQIKIDH</sequence>
<accession>A0A2M7Z6N7</accession>
<evidence type="ECO:0000256" key="11">
    <source>
        <dbReference type="ARBA" id="ARBA00048366"/>
    </source>
</evidence>
<keyword evidence="8" id="KW-0547">Nucleotide-binding</keyword>
<keyword evidence="6" id="KW-0819">tRNA processing</keyword>
<evidence type="ECO:0000256" key="9">
    <source>
        <dbReference type="ARBA" id="ARBA00022840"/>
    </source>
</evidence>
<evidence type="ECO:0000256" key="6">
    <source>
        <dbReference type="ARBA" id="ARBA00022694"/>
    </source>
</evidence>
<comment type="subcellular location">
    <subcellularLocation>
        <location evidence="1">Cytoplasm</location>
    </subcellularLocation>
</comment>